<keyword evidence="4" id="KW-1133">Transmembrane helix</keyword>
<comment type="subcellular location">
    <subcellularLocation>
        <location evidence="1">Membrane</location>
        <topology evidence="1">Single-pass type I membrane protein</topology>
    </subcellularLocation>
</comment>
<feature type="transmembrane region" description="Helical" evidence="4">
    <location>
        <begin position="7"/>
        <end position="26"/>
    </location>
</feature>
<keyword evidence="6" id="KW-1185">Reference proteome</keyword>
<dbReference type="Proteomes" id="UP001604277">
    <property type="component" value="Unassembled WGS sequence"/>
</dbReference>
<protein>
    <submittedName>
        <fullName evidence="5">Receptor-like protein kinase</fullName>
    </submittedName>
</protein>
<evidence type="ECO:0000313" key="5">
    <source>
        <dbReference type="EMBL" id="KAL2544649.1"/>
    </source>
</evidence>
<evidence type="ECO:0000256" key="3">
    <source>
        <dbReference type="ARBA" id="ARBA00023170"/>
    </source>
</evidence>
<name>A0ABD1W4R7_9LAMI</name>
<evidence type="ECO:0000256" key="4">
    <source>
        <dbReference type="SAM" id="Phobius"/>
    </source>
</evidence>
<dbReference type="PANTHER" id="PTHR48053:SF71">
    <property type="entry name" value="LEUCINE RICH REPEAT FAMILY PROTEIN, EXPRESSED"/>
    <property type="match status" value="1"/>
</dbReference>
<evidence type="ECO:0000256" key="2">
    <source>
        <dbReference type="ARBA" id="ARBA00022729"/>
    </source>
</evidence>
<dbReference type="GO" id="GO:0016020">
    <property type="term" value="C:membrane"/>
    <property type="evidence" value="ECO:0007669"/>
    <property type="project" value="UniProtKB-SubCell"/>
</dbReference>
<reference evidence="6" key="1">
    <citation type="submission" date="2024-07" db="EMBL/GenBank/DDBJ databases">
        <title>Two chromosome-level genome assemblies of Korean endemic species Abeliophyllum distichum and Forsythia ovata (Oleaceae).</title>
        <authorList>
            <person name="Jang H."/>
        </authorList>
    </citation>
    <scope>NUCLEOTIDE SEQUENCE [LARGE SCALE GENOMIC DNA]</scope>
</reference>
<keyword evidence="4" id="KW-0472">Membrane</keyword>
<organism evidence="5 6">
    <name type="scientific">Forsythia ovata</name>
    <dbReference type="NCBI Taxonomy" id="205694"/>
    <lineage>
        <taxon>Eukaryota</taxon>
        <taxon>Viridiplantae</taxon>
        <taxon>Streptophyta</taxon>
        <taxon>Embryophyta</taxon>
        <taxon>Tracheophyta</taxon>
        <taxon>Spermatophyta</taxon>
        <taxon>Magnoliopsida</taxon>
        <taxon>eudicotyledons</taxon>
        <taxon>Gunneridae</taxon>
        <taxon>Pentapetalae</taxon>
        <taxon>asterids</taxon>
        <taxon>lamiids</taxon>
        <taxon>Lamiales</taxon>
        <taxon>Oleaceae</taxon>
        <taxon>Forsythieae</taxon>
        <taxon>Forsythia</taxon>
    </lineage>
</organism>
<evidence type="ECO:0000256" key="1">
    <source>
        <dbReference type="ARBA" id="ARBA00004479"/>
    </source>
</evidence>
<comment type="caution">
    <text evidence="5">The sequence shown here is derived from an EMBL/GenBank/DDBJ whole genome shotgun (WGS) entry which is preliminary data.</text>
</comment>
<keyword evidence="3" id="KW-0675">Receptor</keyword>
<dbReference type="AlphaFoldDB" id="A0ABD1W4R7"/>
<gene>
    <name evidence="5" type="ORF">Fot_13882</name>
</gene>
<keyword evidence="2" id="KW-0732">Signal</keyword>
<dbReference type="InterPro" id="IPR001611">
    <property type="entry name" value="Leu-rich_rpt"/>
</dbReference>
<dbReference type="PANTHER" id="PTHR48053">
    <property type="entry name" value="LEUCINE RICH REPEAT FAMILY PROTEIN, EXPRESSED"/>
    <property type="match status" value="1"/>
</dbReference>
<dbReference type="InterPro" id="IPR051716">
    <property type="entry name" value="Plant_RL_S/T_kinase"/>
</dbReference>
<proteinExistence type="predicted"/>
<dbReference type="InterPro" id="IPR032675">
    <property type="entry name" value="LRR_dom_sf"/>
</dbReference>
<evidence type="ECO:0000313" key="6">
    <source>
        <dbReference type="Proteomes" id="UP001604277"/>
    </source>
</evidence>
<dbReference type="Gene3D" id="3.80.10.10">
    <property type="entry name" value="Ribonuclease Inhibitor"/>
    <property type="match status" value="1"/>
</dbReference>
<dbReference type="Pfam" id="PF00560">
    <property type="entry name" value="LRR_1"/>
    <property type="match status" value="2"/>
</dbReference>
<sequence length="183" mass="20261">MSQLKNLTLFAVGTNLFSGSFLLPLYNLSSLKFVVLTLNNFHGDLRIDIGFVFPNLQAMVLGGNAFTAEIPASLSNISNLQVLDLARNAFTENIPFSIGNLHNLYRLHVFTNNLGSGTEDDLRFLTLSANCSFGEIPSFLGNLTQLLYLHLENNRFEGNIPISFGNFKNLQEIDLSCNNTLVL</sequence>
<keyword evidence="4" id="KW-0812">Transmembrane</keyword>
<dbReference type="SUPFAM" id="SSF52058">
    <property type="entry name" value="L domain-like"/>
    <property type="match status" value="1"/>
</dbReference>
<dbReference type="EMBL" id="JBFOLJ010000004">
    <property type="protein sequence ID" value="KAL2544649.1"/>
    <property type="molecule type" value="Genomic_DNA"/>
</dbReference>
<accession>A0ABD1W4R7</accession>